<feature type="chain" id="PRO_5014714318" evidence="1">
    <location>
        <begin position="21"/>
        <end position="67"/>
    </location>
</feature>
<feature type="signal peptide" evidence="1">
    <location>
        <begin position="1"/>
        <end position="20"/>
    </location>
</feature>
<sequence length="67" mass="6940">MSPLLLLLPLLLVRVGGVGTLQSVHGQGPPNFLANIERSFSAGPSFMPSEFVRCSSVSSGSPAPSML</sequence>
<keyword evidence="1" id="KW-0732">Signal</keyword>
<proteinExistence type="predicted"/>
<evidence type="ECO:0000256" key="1">
    <source>
        <dbReference type="SAM" id="SignalP"/>
    </source>
</evidence>
<evidence type="ECO:0000313" key="2">
    <source>
        <dbReference type="EMBL" id="MBW31788.1"/>
    </source>
</evidence>
<dbReference type="EMBL" id="GGFM01011037">
    <property type="protein sequence ID" value="MBW31788.1"/>
    <property type="molecule type" value="Transcribed_RNA"/>
</dbReference>
<accession>A0A2M3ZTU3</accession>
<protein>
    <submittedName>
        <fullName evidence="2">Putative secreted peptide</fullName>
    </submittedName>
</protein>
<organism evidence="2">
    <name type="scientific">Anopheles braziliensis</name>
    <dbReference type="NCBI Taxonomy" id="58242"/>
    <lineage>
        <taxon>Eukaryota</taxon>
        <taxon>Metazoa</taxon>
        <taxon>Ecdysozoa</taxon>
        <taxon>Arthropoda</taxon>
        <taxon>Hexapoda</taxon>
        <taxon>Insecta</taxon>
        <taxon>Pterygota</taxon>
        <taxon>Neoptera</taxon>
        <taxon>Endopterygota</taxon>
        <taxon>Diptera</taxon>
        <taxon>Nematocera</taxon>
        <taxon>Culicoidea</taxon>
        <taxon>Culicidae</taxon>
        <taxon>Anophelinae</taxon>
        <taxon>Anopheles</taxon>
    </lineage>
</organism>
<dbReference type="AlphaFoldDB" id="A0A2M3ZTU3"/>
<name>A0A2M3ZTU3_9DIPT</name>
<reference evidence="2" key="1">
    <citation type="submission" date="2018-01" db="EMBL/GenBank/DDBJ databases">
        <title>An insight into the sialome of Amazonian anophelines.</title>
        <authorList>
            <person name="Ribeiro J.M."/>
            <person name="Scarpassa V."/>
            <person name="Calvo E."/>
        </authorList>
    </citation>
    <scope>NUCLEOTIDE SEQUENCE</scope>
    <source>
        <tissue evidence="2">Salivary glands</tissue>
    </source>
</reference>